<protein>
    <submittedName>
        <fullName evidence="4">Putative NADP( )-dependent dehydrogenase</fullName>
    </submittedName>
</protein>
<dbReference type="OMA" id="WGQRFPP"/>
<keyword evidence="2" id="KW-0521">NADP</keyword>
<evidence type="ECO:0000313" key="4">
    <source>
        <dbReference type="EMBL" id="CEN61583.1"/>
    </source>
</evidence>
<dbReference type="PANTHER" id="PTHR43618">
    <property type="entry name" value="7-ALPHA-HYDROXYSTEROID DEHYDROGENASE"/>
    <property type="match status" value="1"/>
</dbReference>
<dbReference type="Proteomes" id="UP000054771">
    <property type="component" value="Unassembled WGS sequence"/>
</dbReference>
<dbReference type="GO" id="GO:0044550">
    <property type="term" value="P:secondary metabolite biosynthetic process"/>
    <property type="evidence" value="ECO:0007669"/>
    <property type="project" value="UniProtKB-ARBA"/>
</dbReference>
<dbReference type="PANTHER" id="PTHR43618:SF2">
    <property type="entry name" value="CHAIN DEHYDROGENASE, PUTATIVE (AFU_ORTHOLOGUE AFUA_6G06930)-RELATED"/>
    <property type="match status" value="1"/>
</dbReference>
<dbReference type="InterPro" id="IPR052178">
    <property type="entry name" value="Sec_Metab_Biosynth_SDR"/>
</dbReference>
<reference evidence="5" key="1">
    <citation type="journal article" date="2016" name="Genome Announc.">
        <title>Draft genome sequences of fungus Aspergillus calidoustus.</title>
        <authorList>
            <person name="Horn F."/>
            <person name="Linde J."/>
            <person name="Mattern D.J."/>
            <person name="Walther G."/>
            <person name="Guthke R."/>
            <person name="Scherlach K."/>
            <person name="Martin K."/>
            <person name="Brakhage A.A."/>
            <person name="Petzke L."/>
            <person name="Valiante V."/>
        </authorList>
    </citation>
    <scope>NUCLEOTIDE SEQUENCE [LARGE SCALE GENOMIC DNA]</scope>
    <source>
        <strain evidence="5">SF006504</strain>
    </source>
</reference>
<dbReference type="AlphaFoldDB" id="A0A0U5GR04"/>
<dbReference type="InterPro" id="IPR020904">
    <property type="entry name" value="Sc_DH/Rdtase_CS"/>
</dbReference>
<comment type="similarity">
    <text evidence="1">Belongs to the short-chain dehydrogenases/reductases (SDR) family.</text>
</comment>
<dbReference type="CDD" id="cd05233">
    <property type="entry name" value="SDR_c"/>
    <property type="match status" value="1"/>
</dbReference>
<evidence type="ECO:0000313" key="5">
    <source>
        <dbReference type="Proteomes" id="UP000054771"/>
    </source>
</evidence>
<organism evidence="4 5">
    <name type="scientific">Aspergillus calidoustus</name>
    <dbReference type="NCBI Taxonomy" id="454130"/>
    <lineage>
        <taxon>Eukaryota</taxon>
        <taxon>Fungi</taxon>
        <taxon>Dikarya</taxon>
        <taxon>Ascomycota</taxon>
        <taxon>Pezizomycotina</taxon>
        <taxon>Eurotiomycetes</taxon>
        <taxon>Eurotiomycetidae</taxon>
        <taxon>Eurotiales</taxon>
        <taxon>Aspergillaceae</taxon>
        <taxon>Aspergillus</taxon>
        <taxon>Aspergillus subgen. Nidulantes</taxon>
    </lineage>
</organism>
<dbReference type="Pfam" id="PF13561">
    <property type="entry name" value="adh_short_C2"/>
    <property type="match status" value="1"/>
</dbReference>
<dbReference type="GO" id="GO:0016491">
    <property type="term" value="F:oxidoreductase activity"/>
    <property type="evidence" value="ECO:0007669"/>
    <property type="project" value="UniProtKB-KW"/>
</dbReference>
<dbReference type="SUPFAM" id="SSF51735">
    <property type="entry name" value="NAD(P)-binding Rossmann-fold domains"/>
    <property type="match status" value="1"/>
</dbReference>
<dbReference type="InterPro" id="IPR002347">
    <property type="entry name" value="SDR_fam"/>
</dbReference>
<evidence type="ECO:0000256" key="2">
    <source>
        <dbReference type="ARBA" id="ARBA00022857"/>
    </source>
</evidence>
<dbReference type="STRING" id="454130.A0A0U5GR04"/>
<gene>
    <name evidence="4" type="ORF">ASPCAL08237</name>
</gene>
<dbReference type="PRINTS" id="PR00081">
    <property type="entry name" value="GDHRDH"/>
</dbReference>
<accession>A0A0U5GR04</accession>
<keyword evidence="3" id="KW-0560">Oxidoreductase</keyword>
<dbReference type="InterPro" id="IPR036291">
    <property type="entry name" value="NAD(P)-bd_dom_sf"/>
</dbReference>
<sequence length="253" mass="27179">MPYSLQNRNVLVTAGSRGLGALVAQKFAAEGCNVAINYFSSKEAAEKIASDIQAQHNVKAITIQGDASVKSDCESMVRTTIEQLGGLDVLVSNAGWTKITVFNDLDAMDDEDWDKCWTANVKGHLWLFKAALPRFRANPDGGVFLLTSSAAAVSSTGSSLPYSVTKAAGLHLVKCLAQTQGNKVRVNAVLPGLLLTEWGLRFPKEKIELYKAKAPLNTVPEVEDTADAYITLAKNSSMTGQAFQVDSGFAMNF</sequence>
<dbReference type="OrthoDB" id="37659at2759"/>
<dbReference type="PROSITE" id="PS00061">
    <property type="entry name" value="ADH_SHORT"/>
    <property type="match status" value="1"/>
</dbReference>
<dbReference type="Gene3D" id="3.40.50.720">
    <property type="entry name" value="NAD(P)-binding Rossmann-like Domain"/>
    <property type="match status" value="1"/>
</dbReference>
<name>A0A0U5GR04_ASPCI</name>
<evidence type="ECO:0000256" key="1">
    <source>
        <dbReference type="ARBA" id="ARBA00006484"/>
    </source>
</evidence>
<dbReference type="EMBL" id="CDMC01000006">
    <property type="protein sequence ID" value="CEN61583.1"/>
    <property type="molecule type" value="Genomic_DNA"/>
</dbReference>
<evidence type="ECO:0000256" key="3">
    <source>
        <dbReference type="ARBA" id="ARBA00023002"/>
    </source>
</evidence>
<proteinExistence type="inferred from homology"/>
<keyword evidence="5" id="KW-1185">Reference proteome</keyword>